<proteinExistence type="predicted"/>
<evidence type="ECO:0008006" key="3">
    <source>
        <dbReference type="Google" id="ProtNLM"/>
    </source>
</evidence>
<keyword evidence="2" id="KW-1185">Reference proteome</keyword>
<dbReference type="InterPro" id="IPR011009">
    <property type="entry name" value="Kinase-like_dom_sf"/>
</dbReference>
<dbReference type="VEuPathDB" id="FungiDB:RhiirA1_471930"/>
<dbReference type="AlphaFoldDB" id="A0A2I1GXY7"/>
<sequence>MLVIQIKFTSDCQKYCENCLIFYIGCRYCLMTNIICGITSQSQYKNIDKYFCPNTLFNSIYCMFHNNRAEILMEWIPYSQFTNVKEIAKGGFGIIYQATWLDGSTNNKINYSKFRERRNNEIVILKKFNDSQATGCKPFANVEHDTHLVYKILDGERTEITKYTPECYANLMKRCCNANPKKRPHNRNSVNKFKETWSEFNKKPHPSAIYTSRPLRSFISRNSLNSSKDYTSIELDPNILGTKRNIEELGINSYGNSGIY</sequence>
<dbReference type="SUPFAM" id="SSF56112">
    <property type="entry name" value="Protein kinase-like (PK-like)"/>
    <property type="match status" value="2"/>
</dbReference>
<gene>
    <name evidence="1" type="ORF">RhiirA4_468404</name>
</gene>
<dbReference type="Gene3D" id="1.10.510.10">
    <property type="entry name" value="Transferase(Phosphotransferase) domain 1"/>
    <property type="match status" value="2"/>
</dbReference>
<evidence type="ECO:0000313" key="1">
    <source>
        <dbReference type="EMBL" id="PKY51394.1"/>
    </source>
</evidence>
<comment type="caution">
    <text evidence="1">The sequence shown here is derived from an EMBL/GenBank/DDBJ whole genome shotgun (WGS) entry which is preliminary data.</text>
</comment>
<accession>A0A2I1GXY7</accession>
<reference evidence="1 2" key="1">
    <citation type="submission" date="2015-10" db="EMBL/GenBank/DDBJ databases">
        <title>Genome analyses suggest a sexual origin of heterokaryosis in a supposedly ancient asexual fungus.</title>
        <authorList>
            <person name="Ropars J."/>
            <person name="Sedzielewska K."/>
            <person name="Noel J."/>
            <person name="Charron P."/>
            <person name="Farinelli L."/>
            <person name="Marton T."/>
            <person name="Kruger M."/>
            <person name="Pelin A."/>
            <person name="Brachmann A."/>
            <person name="Corradi N."/>
        </authorList>
    </citation>
    <scope>NUCLEOTIDE SEQUENCE [LARGE SCALE GENOMIC DNA]</scope>
    <source>
        <strain evidence="1 2">A4</strain>
    </source>
</reference>
<dbReference type="EMBL" id="LLXI01001016">
    <property type="protein sequence ID" value="PKY51394.1"/>
    <property type="molecule type" value="Genomic_DNA"/>
</dbReference>
<name>A0A2I1GXY7_9GLOM</name>
<evidence type="ECO:0000313" key="2">
    <source>
        <dbReference type="Proteomes" id="UP000234323"/>
    </source>
</evidence>
<dbReference type="Proteomes" id="UP000234323">
    <property type="component" value="Unassembled WGS sequence"/>
</dbReference>
<protein>
    <recommendedName>
        <fullName evidence="3">Protein kinase domain-containing protein</fullName>
    </recommendedName>
</protein>
<organism evidence="1 2">
    <name type="scientific">Rhizophagus irregularis</name>
    <dbReference type="NCBI Taxonomy" id="588596"/>
    <lineage>
        <taxon>Eukaryota</taxon>
        <taxon>Fungi</taxon>
        <taxon>Fungi incertae sedis</taxon>
        <taxon>Mucoromycota</taxon>
        <taxon>Glomeromycotina</taxon>
        <taxon>Glomeromycetes</taxon>
        <taxon>Glomerales</taxon>
        <taxon>Glomeraceae</taxon>
        <taxon>Rhizophagus</taxon>
    </lineage>
</organism>